<proteinExistence type="predicted"/>
<reference evidence="2" key="1">
    <citation type="journal article" date="2012" name="Nat. Biotechnol.">
        <title>Reference genome sequence of the model plant Setaria.</title>
        <authorList>
            <person name="Bennetzen J.L."/>
            <person name="Schmutz J."/>
            <person name="Wang H."/>
            <person name="Percifield R."/>
            <person name="Hawkins J."/>
            <person name="Pontaroli A.C."/>
            <person name="Estep M."/>
            <person name="Feng L."/>
            <person name="Vaughn J.N."/>
            <person name="Grimwood J."/>
            <person name="Jenkins J."/>
            <person name="Barry K."/>
            <person name="Lindquist E."/>
            <person name="Hellsten U."/>
            <person name="Deshpande S."/>
            <person name="Wang X."/>
            <person name="Wu X."/>
            <person name="Mitros T."/>
            <person name="Triplett J."/>
            <person name="Yang X."/>
            <person name="Ye C.Y."/>
            <person name="Mauro-Herrera M."/>
            <person name="Wang L."/>
            <person name="Li P."/>
            <person name="Sharma M."/>
            <person name="Sharma R."/>
            <person name="Ronald P.C."/>
            <person name="Panaud O."/>
            <person name="Kellogg E.A."/>
            <person name="Brutnell T.P."/>
            <person name="Doust A.N."/>
            <person name="Tuskan G.A."/>
            <person name="Rokhsar D."/>
            <person name="Devos K.M."/>
        </authorList>
    </citation>
    <scope>NUCLEOTIDE SEQUENCE [LARGE SCALE GENOMIC DNA]</scope>
    <source>
        <strain evidence="2">Yugu1</strain>
    </source>
</reference>
<name>A0A368RPW4_SETIT</name>
<dbReference type="AlphaFoldDB" id="A0A368RPW4"/>
<evidence type="ECO:0000313" key="2">
    <source>
        <dbReference type="EMBL" id="RCV32229.1"/>
    </source>
</evidence>
<dbReference type="EMBL" id="CM003533">
    <property type="protein sequence ID" value="RCV32229.1"/>
    <property type="molecule type" value="Genomic_DNA"/>
</dbReference>
<keyword evidence="1" id="KW-1133">Transmembrane helix</keyword>
<sequence>MVSTEHRTPTNCMEMLILYLIGWGLLSVVNIHHGPGQKSNVSLPRAQSSSCFAPGCSRAGPTRPQVIAGPVRQVVVDLCEILRGEKRHSHRQ</sequence>
<gene>
    <name evidence="2" type="ORF">SETIT_6G241500v2</name>
</gene>
<organism evidence="2">
    <name type="scientific">Setaria italica</name>
    <name type="common">Foxtail millet</name>
    <name type="synonym">Panicum italicum</name>
    <dbReference type="NCBI Taxonomy" id="4555"/>
    <lineage>
        <taxon>Eukaryota</taxon>
        <taxon>Viridiplantae</taxon>
        <taxon>Streptophyta</taxon>
        <taxon>Embryophyta</taxon>
        <taxon>Tracheophyta</taxon>
        <taxon>Spermatophyta</taxon>
        <taxon>Magnoliopsida</taxon>
        <taxon>Liliopsida</taxon>
        <taxon>Poales</taxon>
        <taxon>Poaceae</taxon>
        <taxon>PACMAD clade</taxon>
        <taxon>Panicoideae</taxon>
        <taxon>Panicodae</taxon>
        <taxon>Paniceae</taxon>
        <taxon>Cenchrinae</taxon>
        <taxon>Setaria</taxon>
    </lineage>
</organism>
<evidence type="ECO:0000256" key="1">
    <source>
        <dbReference type="SAM" id="Phobius"/>
    </source>
</evidence>
<keyword evidence="1" id="KW-0812">Transmembrane</keyword>
<keyword evidence="1" id="KW-0472">Membrane</keyword>
<feature type="transmembrane region" description="Helical" evidence="1">
    <location>
        <begin position="12"/>
        <end position="32"/>
    </location>
</feature>
<reference evidence="2" key="2">
    <citation type="submission" date="2015-07" db="EMBL/GenBank/DDBJ databases">
        <authorList>
            <person name="Noorani M."/>
        </authorList>
    </citation>
    <scope>NUCLEOTIDE SEQUENCE</scope>
    <source>
        <strain evidence="2">Yugu1</strain>
    </source>
</reference>
<protein>
    <submittedName>
        <fullName evidence="2">Uncharacterized protein</fullName>
    </submittedName>
</protein>
<dbReference type="OrthoDB" id="10451643at2759"/>
<accession>A0A368RPW4</accession>